<evidence type="ECO:0000313" key="12">
    <source>
        <dbReference type="EMBL" id="MYM68817.1"/>
    </source>
</evidence>
<keyword evidence="4 9" id="KW-1003">Cell membrane</keyword>
<keyword evidence="6 9" id="KW-0812">Transmembrane</keyword>
<organism evidence="12 13">
    <name type="scientific">Duganella rivi</name>
    <dbReference type="NCBI Taxonomy" id="2666083"/>
    <lineage>
        <taxon>Bacteria</taxon>
        <taxon>Pseudomonadati</taxon>
        <taxon>Pseudomonadota</taxon>
        <taxon>Betaproteobacteria</taxon>
        <taxon>Burkholderiales</taxon>
        <taxon>Oxalobacteraceae</taxon>
        <taxon>Telluria group</taxon>
        <taxon>Duganella</taxon>
    </lineage>
</organism>
<evidence type="ECO:0000256" key="8">
    <source>
        <dbReference type="ARBA" id="ARBA00023136"/>
    </source>
</evidence>
<dbReference type="NCBIfam" id="TIGR01843">
    <property type="entry name" value="type_I_hlyD"/>
    <property type="match status" value="1"/>
</dbReference>
<evidence type="ECO:0000259" key="10">
    <source>
        <dbReference type="Pfam" id="PF25994"/>
    </source>
</evidence>
<comment type="subcellular location">
    <subcellularLocation>
        <location evidence="1 9">Cell inner membrane</location>
        <topology evidence="1 9">Single-pass membrane protein</topology>
    </subcellularLocation>
</comment>
<evidence type="ECO:0000256" key="9">
    <source>
        <dbReference type="RuleBase" id="RU365093"/>
    </source>
</evidence>
<evidence type="ECO:0000256" key="3">
    <source>
        <dbReference type="ARBA" id="ARBA00022448"/>
    </source>
</evidence>
<evidence type="ECO:0000256" key="7">
    <source>
        <dbReference type="ARBA" id="ARBA00022989"/>
    </source>
</evidence>
<dbReference type="InterPro" id="IPR050739">
    <property type="entry name" value="MFP"/>
</dbReference>
<proteinExistence type="inferred from homology"/>
<dbReference type="GO" id="GO:0005886">
    <property type="term" value="C:plasma membrane"/>
    <property type="evidence" value="ECO:0007669"/>
    <property type="project" value="UniProtKB-SubCell"/>
</dbReference>
<comment type="similarity">
    <text evidence="2 9">Belongs to the membrane fusion protein (MFP) (TC 8.A.1) family.</text>
</comment>
<dbReference type="Gene3D" id="2.40.30.170">
    <property type="match status" value="1"/>
</dbReference>
<keyword evidence="13" id="KW-1185">Reference proteome</keyword>
<dbReference type="Pfam" id="PF25994">
    <property type="entry name" value="HH_AprE"/>
    <property type="match status" value="1"/>
</dbReference>
<dbReference type="Gene3D" id="2.40.50.100">
    <property type="match status" value="1"/>
</dbReference>
<dbReference type="InterPro" id="IPR058982">
    <property type="entry name" value="Beta-barrel_AprE"/>
</dbReference>
<keyword evidence="7 9" id="KW-1133">Transmembrane helix</keyword>
<evidence type="ECO:0000259" key="11">
    <source>
        <dbReference type="Pfam" id="PF26002"/>
    </source>
</evidence>
<dbReference type="RefSeq" id="WP_161015347.1">
    <property type="nucleotide sequence ID" value="NZ_WWCK01000005.1"/>
</dbReference>
<dbReference type="GO" id="GO:0015031">
    <property type="term" value="P:protein transport"/>
    <property type="evidence" value="ECO:0007669"/>
    <property type="project" value="InterPro"/>
</dbReference>
<keyword evidence="8 9" id="KW-0472">Membrane</keyword>
<dbReference type="PANTHER" id="PTHR30386">
    <property type="entry name" value="MEMBRANE FUSION SUBUNIT OF EMRAB-TOLC MULTIDRUG EFFLUX PUMP"/>
    <property type="match status" value="1"/>
</dbReference>
<gene>
    <name evidence="12" type="ORF">GTP45_18535</name>
</gene>
<dbReference type="InterPro" id="IPR010129">
    <property type="entry name" value="T1SS_HlyD"/>
</dbReference>
<keyword evidence="5 9" id="KW-0997">Cell inner membrane</keyword>
<sequence length="454" mass="50018">MQNKIDKNKADAAEVITHDVTPLTVNTDAAAYARVGWFVILFGVLGFLLWASLAPLDRGVPMSGVVAKESSRKTIQHQTGGTIQEILVKDGDVVKAGQVLVRMNRIQVDAAAQALRAQYVNMRAAEARLSAERDGLKSVPFPADLKDYKDDPRTTEAMAAQQQLFNSRRSSLENELGAVDQNMEGLKIQMQGVKDSRDSKLQQQAIVKEQLTNVRDLAKDGYVARTRLLDLERTYAQITGSISEDIGTIGRTQRQISELTLRRAQRLQDYQKEVRSTLADTQREAEALASRIAGQDFEVGNAEIKSPVNGTVVGLNVFTRGGVIGAGQKMMEIVPSDDALVVEGQLPVNLIDKVHTGLPVELMFSAFNANKTPHIPGTLIQVSADRTVEERTGQPYYKVRARVTPEGAQLIVHKKMDVQPGMPVEMFIKTGERTMMSYLLKPVFDRAKSSMAED</sequence>
<evidence type="ECO:0000256" key="1">
    <source>
        <dbReference type="ARBA" id="ARBA00004377"/>
    </source>
</evidence>
<comment type="caution">
    <text evidence="12">The sequence shown here is derived from an EMBL/GenBank/DDBJ whole genome shotgun (WGS) entry which is preliminary data.</text>
</comment>
<accession>A0A7X4GSD8</accession>
<keyword evidence="3 9" id="KW-0813">Transport</keyword>
<name>A0A7X4GSD8_9BURK</name>
<feature type="transmembrane region" description="Helical" evidence="9">
    <location>
        <begin position="31"/>
        <end position="53"/>
    </location>
</feature>
<reference evidence="12 13" key="1">
    <citation type="submission" date="2019-12" db="EMBL/GenBank/DDBJ databases">
        <title>Novel species isolated from a subtropical stream in China.</title>
        <authorList>
            <person name="Lu H."/>
        </authorList>
    </citation>
    <scope>NUCLEOTIDE SEQUENCE [LARGE SCALE GENOMIC DNA]</scope>
    <source>
        <strain evidence="12 13">FT55W</strain>
    </source>
</reference>
<dbReference type="AlphaFoldDB" id="A0A7X4GSD8"/>
<evidence type="ECO:0000256" key="4">
    <source>
        <dbReference type="ARBA" id="ARBA00022475"/>
    </source>
</evidence>
<protein>
    <recommendedName>
        <fullName evidence="9">Membrane fusion protein (MFP) family protein</fullName>
    </recommendedName>
</protein>
<evidence type="ECO:0000256" key="6">
    <source>
        <dbReference type="ARBA" id="ARBA00022692"/>
    </source>
</evidence>
<dbReference type="Proteomes" id="UP000450012">
    <property type="component" value="Unassembled WGS sequence"/>
</dbReference>
<dbReference type="PRINTS" id="PR01490">
    <property type="entry name" value="RTXTOXIND"/>
</dbReference>
<evidence type="ECO:0000256" key="2">
    <source>
        <dbReference type="ARBA" id="ARBA00009477"/>
    </source>
</evidence>
<dbReference type="InterPro" id="IPR058781">
    <property type="entry name" value="HH_AprE-like"/>
</dbReference>
<dbReference type="Pfam" id="PF26002">
    <property type="entry name" value="Beta-barrel_AprE"/>
    <property type="match status" value="1"/>
</dbReference>
<evidence type="ECO:0000313" key="13">
    <source>
        <dbReference type="Proteomes" id="UP000450012"/>
    </source>
</evidence>
<dbReference type="EMBL" id="WWCK01000005">
    <property type="protein sequence ID" value="MYM68817.1"/>
    <property type="molecule type" value="Genomic_DNA"/>
</dbReference>
<dbReference type="SUPFAM" id="SSF111369">
    <property type="entry name" value="HlyD-like secretion proteins"/>
    <property type="match status" value="1"/>
</dbReference>
<dbReference type="PANTHER" id="PTHR30386:SF17">
    <property type="entry name" value="ALKALINE PROTEASE SECRETION PROTEIN APRE"/>
    <property type="match status" value="1"/>
</dbReference>
<evidence type="ECO:0000256" key="5">
    <source>
        <dbReference type="ARBA" id="ARBA00022519"/>
    </source>
</evidence>
<feature type="domain" description="AprE-like beta-barrel" evidence="11">
    <location>
        <begin position="340"/>
        <end position="431"/>
    </location>
</feature>
<feature type="domain" description="AprE-like long alpha-helical hairpin" evidence="10">
    <location>
        <begin position="109"/>
        <end position="294"/>
    </location>
</feature>